<name>A0ACB8TL95_9AGAM</name>
<keyword evidence="2" id="KW-1185">Reference proteome</keyword>
<protein>
    <submittedName>
        <fullName evidence="1">Uncharacterized protein</fullName>
    </submittedName>
</protein>
<evidence type="ECO:0000313" key="2">
    <source>
        <dbReference type="Proteomes" id="UP000814140"/>
    </source>
</evidence>
<comment type="caution">
    <text evidence="1">The sequence shown here is derived from an EMBL/GenBank/DDBJ whole genome shotgun (WGS) entry which is preliminary data.</text>
</comment>
<reference evidence="1" key="2">
    <citation type="journal article" date="2022" name="New Phytol.">
        <title>Evolutionary transition to the ectomycorrhizal habit in the genomes of a hyperdiverse lineage of mushroom-forming fungi.</title>
        <authorList>
            <person name="Looney B."/>
            <person name="Miyauchi S."/>
            <person name="Morin E."/>
            <person name="Drula E."/>
            <person name="Courty P.E."/>
            <person name="Kohler A."/>
            <person name="Kuo A."/>
            <person name="LaButti K."/>
            <person name="Pangilinan J."/>
            <person name="Lipzen A."/>
            <person name="Riley R."/>
            <person name="Andreopoulos W."/>
            <person name="He G."/>
            <person name="Johnson J."/>
            <person name="Nolan M."/>
            <person name="Tritt A."/>
            <person name="Barry K.W."/>
            <person name="Grigoriev I.V."/>
            <person name="Nagy L.G."/>
            <person name="Hibbett D."/>
            <person name="Henrissat B."/>
            <person name="Matheny P.B."/>
            <person name="Labbe J."/>
            <person name="Martin F.M."/>
        </authorList>
    </citation>
    <scope>NUCLEOTIDE SEQUENCE</scope>
    <source>
        <strain evidence="1">HHB10654</strain>
    </source>
</reference>
<reference evidence="1" key="1">
    <citation type="submission" date="2021-03" db="EMBL/GenBank/DDBJ databases">
        <authorList>
            <consortium name="DOE Joint Genome Institute"/>
            <person name="Ahrendt S."/>
            <person name="Looney B.P."/>
            <person name="Miyauchi S."/>
            <person name="Morin E."/>
            <person name="Drula E."/>
            <person name="Courty P.E."/>
            <person name="Chicoki N."/>
            <person name="Fauchery L."/>
            <person name="Kohler A."/>
            <person name="Kuo A."/>
            <person name="Labutti K."/>
            <person name="Pangilinan J."/>
            <person name="Lipzen A."/>
            <person name="Riley R."/>
            <person name="Andreopoulos W."/>
            <person name="He G."/>
            <person name="Johnson J."/>
            <person name="Barry K.W."/>
            <person name="Grigoriev I.V."/>
            <person name="Nagy L."/>
            <person name="Hibbett D."/>
            <person name="Henrissat B."/>
            <person name="Matheny P.B."/>
            <person name="Labbe J."/>
            <person name="Martin F."/>
        </authorList>
    </citation>
    <scope>NUCLEOTIDE SEQUENCE</scope>
    <source>
        <strain evidence="1">HHB10654</strain>
    </source>
</reference>
<dbReference type="EMBL" id="MU277187">
    <property type="protein sequence ID" value="KAI0069206.1"/>
    <property type="molecule type" value="Genomic_DNA"/>
</dbReference>
<gene>
    <name evidence="1" type="ORF">BV25DRAFT_1818193</name>
</gene>
<dbReference type="Proteomes" id="UP000814140">
    <property type="component" value="Unassembled WGS sequence"/>
</dbReference>
<evidence type="ECO:0000313" key="1">
    <source>
        <dbReference type="EMBL" id="KAI0069206.1"/>
    </source>
</evidence>
<proteinExistence type="predicted"/>
<accession>A0ACB8TL95</accession>
<sequence>MKRHNLELDEVGFHAALWAFAYNGRLDIARTMYRIVRHRVVPEDDEDDVTAAIDSHIMVQCFAYRGDFLGCSGIFQDMLSTPAEAGGEDAAFLPTMTTFRALFLGFSRHGAPDSRSPPIDPQQPHLWTLANLEDTFAQFLKTPLERPPRPTVVYWILVAFAKTSDNDAWKLREVFERLDDRFKVPSWGGRLERMRREIYGATGGADDIPPDISPTSS</sequence>
<organism evidence="1 2">
    <name type="scientific">Artomyces pyxidatus</name>
    <dbReference type="NCBI Taxonomy" id="48021"/>
    <lineage>
        <taxon>Eukaryota</taxon>
        <taxon>Fungi</taxon>
        <taxon>Dikarya</taxon>
        <taxon>Basidiomycota</taxon>
        <taxon>Agaricomycotina</taxon>
        <taxon>Agaricomycetes</taxon>
        <taxon>Russulales</taxon>
        <taxon>Auriscalpiaceae</taxon>
        <taxon>Artomyces</taxon>
    </lineage>
</organism>